<sequence>MSKTSLADVIFKVFAAVEPETAWPRSGLSGRTENGTKVNFTNRFSFPLRELGVMPFFVMAYESALLQDRLRMEWRRPRRCRARALQSISSSSVIGRLPRLFIGRIAKQHRRSAN</sequence>
<dbReference type="EMBL" id="BGZK01000753">
    <property type="protein sequence ID" value="GBP59112.1"/>
    <property type="molecule type" value="Genomic_DNA"/>
</dbReference>
<accession>A0A4C1X894</accession>
<dbReference type="AlphaFoldDB" id="A0A4C1X894"/>
<evidence type="ECO:0000313" key="2">
    <source>
        <dbReference type="Proteomes" id="UP000299102"/>
    </source>
</evidence>
<evidence type="ECO:0000313" key="1">
    <source>
        <dbReference type="EMBL" id="GBP59112.1"/>
    </source>
</evidence>
<protein>
    <submittedName>
        <fullName evidence="1">Uncharacterized protein</fullName>
    </submittedName>
</protein>
<comment type="caution">
    <text evidence="1">The sequence shown here is derived from an EMBL/GenBank/DDBJ whole genome shotgun (WGS) entry which is preliminary data.</text>
</comment>
<keyword evidence="2" id="KW-1185">Reference proteome</keyword>
<reference evidence="1 2" key="1">
    <citation type="journal article" date="2019" name="Commun. Biol.">
        <title>The bagworm genome reveals a unique fibroin gene that provides high tensile strength.</title>
        <authorList>
            <person name="Kono N."/>
            <person name="Nakamura H."/>
            <person name="Ohtoshi R."/>
            <person name="Tomita M."/>
            <person name="Numata K."/>
            <person name="Arakawa K."/>
        </authorList>
    </citation>
    <scope>NUCLEOTIDE SEQUENCE [LARGE SCALE GENOMIC DNA]</scope>
</reference>
<name>A0A4C1X894_EUMVA</name>
<dbReference type="Proteomes" id="UP000299102">
    <property type="component" value="Unassembled WGS sequence"/>
</dbReference>
<gene>
    <name evidence="1" type="ORF">EVAR_44352_1</name>
</gene>
<organism evidence="1 2">
    <name type="scientific">Eumeta variegata</name>
    <name type="common">Bagworm moth</name>
    <name type="synonym">Eumeta japonica</name>
    <dbReference type="NCBI Taxonomy" id="151549"/>
    <lineage>
        <taxon>Eukaryota</taxon>
        <taxon>Metazoa</taxon>
        <taxon>Ecdysozoa</taxon>
        <taxon>Arthropoda</taxon>
        <taxon>Hexapoda</taxon>
        <taxon>Insecta</taxon>
        <taxon>Pterygota</taxon>
        <taxon>Neoptera</taxon>
        <taxon>Endopterygota</taxon>
        <taxon>Lepidoptera</taxon>
        <taxon>Glossata</taxon>
        <taxon>Ditrysia</taxon>
        <taxon>Tineoidea</taxon>
        <taxon>Psychidae</taxon>
        <taxon>Oiketicinae</taxon>
        <taxon>Eumeta</taxon>
    </lineage>
</organism>
<proteinExistence type="predicted"/>